<dbReference type="Proteomes" id="UP000252249">
    <property type="component" value="Unassembled WGS sequence"/>
</dbReference>
<dbReference type="OrthoDB" id="9807210at2"/>
<reference evidence="1 2" key="1">
    <citation type="submission" date="2018-07" db="EMBL/GenBank/DDBJ databases">
        <title>Oceanihabitans testaceum sp. nov., isolated from marine sediment.</title>
        <authorList>
            <person name="Li C.-M."/>
        </authorList>
    </citation>
    <scope>NUCLEOTIDE SEQUENCE [LARGE SCALE GENOMIC DNA]</scope>
    <source>
        <strain evidence="1 2">S9-10</strain>
    </source>
</reference>
<dbReference type="GO" id="GO:0016810">
    <property type="term" value="F:hydrolase activity, acting on carbon-nitrogen (but not peptide) bonds"/>
    <property type="evidence" value="ECO:0007669"/>
    <property type="project" value="InterPro"/>
</dbReference>
<name>A0A368P2L8_9FLAO</name>
<dbReference type="Gene3D" id="3.20.20.140">
    <property type="entry name" value="Metal-dependent hydrolases"/>
    <property type="match status" value="1"/>
</dbReference>
<proteinExistence type="predicted"/>
<evidence type="ECO:0000313" key="1">
    <source>
        <dbReference type="EMBL" id="RCU57082.1"/>
    </source>
</evidence>
<dbReference type="RefSeq" id="WP_113966505.1">
    <property type="nucleotide sequence ID" value="NZ_QNRP01000006.1"/>
</dbReference>
<dbReference type="AlphaFoldDB" id="A0A368P2L8"/>
<dbReference type="InterPro" id="IPR032466">
    <property type="entry name" value="Metal_Hydrolase"/>
</dbReference>
<sequence length="463" mass="53473">MLPLLEEKKEWNSPKEWKEYINKSPLGINVAAFVGHSDLRMKVMGIDRSLTHEDKANKQEQEQMYTLLKEALDEGFIGLSTMDNPWDKMDGNRYWSHKTPSFYSSWKERKALPKLLREKNAVLQGAPNLVTRYNALNYMLASSGLFRKPLKTTMIAMMDLIGDRYIFPLIGFASRAINVLGNANFRMQSPPCPFTVYYDGVDSVMFEEFPSGEALRHLAKELDTRNELIKDPVFRENFKKEIKQKFAPKVWHKDLSKSIITACPDESFVGKNFYELAEEKNLHPVDLFLDTIIQYDKEIKWTTTIANDRKEKYKSLYNFPYNLISFSDAGAHINNMAFYNFPLKMIKIVQDAIDNGKPIMSMEKCIWRLTKEQGDWFNLDCGYLAEGKTADIVIINPKKLHTITEEVEVGTIKEFNNCERLVNRNEGVISRVLVAGKTIFKDDAFVEGYGESKKYGRFLSRVS</sequence>
<dbReference type="EMBL" id="QPIG01000003">
    <property type="protein sequence ID" value="RCU57082.1"/>
    <property type="molecule type" value="Genomic_DNA"/>
</dbReference>
<accession>A0A368P2L8</accession>
<comment type="caution">
    <text evidence="1">The sequence shown here is derived from an EMBL/GenBank/DDBJ whole genome shotgun (WGS) entry which is preliminary data.</text>
</comment>
<evidence type="ECO:0000313" key="2">
    <source>
        <dbReference type="Proteomes" id="UP000252249"/>
    </source>
</evidence>
<dbReference type="InterPro" id="IPR011059">
    <property type="entry name" value="Metal-dep_hydrolase_composite"/>
</dbReference>
<keyword evidence="2" id="KW-1185">Reference proteome</keyword>
<protein>
    <submittedName>
        <fullName evidence="1">N-acyl-D-glutamate amidohydrolase</fullName>
    </submittedName>
</protein>
<gene>
    <name evidence="1" type="ORF">DU428_09045</name>
</gene>
<keyword evidence="1" id="KW-0378">Hydrolase</keyword>
<organism evidence="1 2">
    <name type="scientific">Oceanihabitans sediminis</name>
    <dbReference type="NCBI Taxonomy" id="1812012"/>
    <lineage>
        <taxon>Bacteria</taxon>
        <taxon>Pseudomonadati</taxon>
        <taxon>Bacteroidota</taxon>
        <taxon>Flavobacteriia</taxon>
        <taxon>Flavobacteriales</taxon>
        <taxon>Flavobacteriaceae</taxon>
        <taxon>Oceanihabitans</taxon>
    </lineage>
</organism>
<dbReference type="SUPFAM" id="SSF51338">
    <property type="entry name" value="Composite domain of metallo-dependent hydrolases"/>
    <property type="match status" value="1"/>
</dbReference>
<dbReference type="SUPFAM" id="SSF51556">
    <property type="entry name" value="Metallo-dependent hydrolases"/>
    <property type="match status" value="1"/>
</dbReference>
<dbReference type="Gene3D" id="2.30.40.10">
    <property type="entry name" value="Urease, subunit C, domain 1"/>
    <property type="match status" value="1"/>
</dbReference>